<name>A0A919KV35_9ACTN</name>
<evidence type="ECO:0008006" key="4">
    <source>
        <dbReference type="Google" id="ProtNLM"/>
    </source>
</evidence>
<keyword evidence="3" id="KW-1185">Reference proteome</keyword>
<sequence>MPRTKLRSLRLTAFFFLLLGLVGLSQPARAATSTVPSYFAMSADRTSAHPGESVTVTMTFTNTRTTDVQFVFQSFQQTYETMLAVSAGLTYSWTGCTDDQGNACTPGVTPGFTALIHPGESRTATLTYRIGADSNCGGPIKLGFYSYVYYEWAGGAGTEDGLSHTGDTFVNCTT</sequence>
<accession>A0A919KV35</accession>
<comment type="caution">
    <text evidence="2">The sequence shown here is derived from an EMBL/GenBank/DDBJ whole genome shotgun (WGS) entry which is preliminary data.</text>
</comment>
<keyword evidence="1" id="KW-0732">Signal</keyword>
<proteinExistence type="predicted"/>
<dbReference type="GeneID" id="95354466"/>
<dbReference type="Proteomes" id="UP000617734">
    <property type="component" value="Unassembled WGS sequence"/>
</dbReference>
<dbReference type="AlphaFoldDB" id="A0A919KV35"/>
<evidence type="ECO:0000313" key="3">
    <source>
        <dbReference type="Proteomes" id="UP000617734"/>
    </source>
</evidence>
<feature type="signal peptide" evidence="1">
    <location>
        <begin position="1"/>
        <end position="30"/>
    </location>
</feature>
<dbReference type="RefSeq" id="WP_190212303.1">
    <property type="nucleotide sequence ID" value="NZ_BNBO01000022.1"/>
</dbReference>
<reference evidence="2" key="2">
    <citation type="submission" date="2020-09" db="EMBL/GenBank/DDBJ databases">
        <authorList>
            <person name="Sun Q."/>
            <person name="Ohkuma M."/>
        </authorList>
    </citation>
    <scope>NUCLEOTIDE SEQUENCE</scope>
    <source>
        <strain evidence="2">JCM 4646</strain>
    </source>
</reference>
<dbReference type="EMBL" id="BNBO01000022">
    <property type="protein sequence ID" value="GHH74290.1"/>
    <property type="molecule type" value="Genomic_DNA"/>
</dbReference>
<evidence type="ECO:0000256" key="1">
    <source>
        <dbReference type="SAM" id="SignalP"/>
    </source>
</evidence>
<evidence type="ECO:0000313" key="2">
    <source>
        <dbReference type="EMBL" id="GHH74290.1"/>
    </source>
</evidence>
<organism evidence="2 3">
    <name type="scientific">Kitasatospora indigofera</name>
    <dbReference type="NCBI Taxonomy" id="67307"/>
    <lineage>
        <taxon>Bacteria</taxon>
        <taxon>Bacillati</taxon>
        <taxon>Actinomycetota</taxon>
        <taxon>Actinomycetes</taxon>
        <taxon>Kitasatosporales</taxon>
        <taxon>Streptomycetaceae</taxon>
        <taxon>Kitasatospora</taxon>
    </lineage>
</organism>
<protein>
    <recommendedName>
        <fullName evidence="4">DUF11 domain-containing protein</fullName>
    </recommendedName>
</protein>
<feature type="chain" id="PRO_5037496150" description="DUF11 domain-containing protein" evidence="1">
    <location>
        <begin position="31"/>
        <end position="174"/>
    </location>
</feature>
<reference evidence="2" key="1">
    <citation type="journal article" date="2014" name="Int. J. Syst. Evol. Microbiol.">
        <title>Complete genome sequence of Corynebacterium casei LMG S-19264T (=DSM 44701T), isolated from a smear-ripened cheese.</title>
        <authorList>
            <consortium name="US DOE Joint Genome Institute (JGI-PGF)"/>
            <person name="Walter F."/>
            <person name="Albersmeier A."/>
            <person name="Kalinowski J."/>
            <person name="Ruckert C."/>
        </authorList>
    </citation>
    <scope>NUCLEOTIDE SEQUENCE</scope>
    <source>
        <strain evidence="2">JCM 4646</strain>
    </source>
</reference>
<gene>
    <name evidence="2" type="ORF">GCM10018781_40630</name>
</gene>